<dbReference type="Proteomes" id="UP000799764">
    <property type="component" value="Unassembled WGS sequence"/>
</dbReference>
<name>A0A9P4PFC1_9PLEO</name>
<gene>
    <name evidence="2" type="ORF">P171DRAFT_416500</name>
</gene>
<dbReference type="PANTHER" id="PTHR33099:SF7">
    <property type="entry name" value="MYND-TYPE DOMAIN-CONTAINING PROTEIN"/>
    <property type="match status" value="1"/>
</dbReference>
<comment type="caution">
    <text evidence="2">The sequence shown here is derived from an EMBL/GenBank/DDBJ whole genome shotgun (WGS) entry which is preliminary data.</text>
</comment>
<evidence type="ECO:0000313" key="2">
    <source>
        <dbReference type="EMBL" id="KAF2443101.1"/>
    </source>
</evidence>
<dbReference type="Gene3D" id="2.60.120.620">
    <property type="entry name" value="q2cbj1_9rhob like domain"/>
    <property type="match status" value="1"/>
</dbReference>
<dbReference type="InterPro" id="IPR044862">
    <property type="entry name" value="Pro_4_hyd_alph_FE2OG_OXY"/>
</dbReference>
<protein>
    <recommendedName>
        <fullName evidence="1">Prolyl 4-hydroxylase alpha subunit Fe(2+) 2OG dioxygenase domain-containing protein</fullName>
    </recommendedName>
</protein>
<feature type="domain" description="Prolyl 4-hydroxylase alpha subunit Fe(2+) 2OG dioxygenase" evidence="1">
    <location>
        <begin position="136"/>
        <end position="223"/>
    </location>
</feature>
<dbReference type="EMBL" id="MU001503">
    <property type="protein sequence ID" value="KAF2443101.1"/>
    <property type="molecule type" value="Genomic_DNA"/>
</dbReference>
<proteinExistence type="predicted"/>
<evidence type="ECO:0000259" key="1">
    <source>
        <dbReference type="Pfam" id="PF13640"/>
    </source>
</evidence>
<dbReference type="OrthoDB" id="27483at2759"/>
<organism evidence="2 3">
    <name type="scientific">Karstenula rhodostoma CBS 690.94</name>
    <dbReference type="NCBI Taxonomy" id="1392251"/>
    <lineage>
        <taxon>Eukaryota</taxon>
        <taxon>Fungi</taxon>
        <taxon>Dikarya</taxon>
        <taxon>Ascomycota</taxon>
        <taxon>Pezizomycotina</taxon>
        <taxon>Dothideomycetes</taxon>
        <taxon>Pleosporomycetidae</taxon>
        <taxon>Pleosporales</taxon>
        <taxon>Massarineae</taxon>
        <taxon>Didymosphaeriaceae</taxon>
        <taxon>Karstenula</taxon>
    </lineage>
</organism>
<dbReference type="Pfam" id="PF13640">
    <property type="entry name" value="2OG-FeII_Oxy_3"/>
    <property type="match status" value="1"/>
</dbReference>
<keyword evidence="3" id="KW-1185">Reference proteome</keyword>
<dbReference type="AlphaFoldDB" id="A0A9P4PFC1"/>
<dbReference type="PANTHER" id="PTHR33099">
    <property type="entry name" value="FE2OG DIOXYGENASE DOMAIN-CONTAINING PROTEIN"/>
    <property type="match status" value="1"/>
</dbReference>
<accession>A0A9P4PFC1</accession>
<sequence length="954" mass="108614">MDDIIPMDPRTMEDMECQFKEELLDCLDDCDYYGSFSSLQSHQTYANPGLALKGFGTVGLPLGMRDAEAIASICKRSPFGKGDQTLVDTSVRRTWELDASEFECRNPIWPGFLAHLVQKTLEELGVRLESHAQAYKLLLYEEGAFFKPHKDTEKVPGMFGTLVICLPSPHTGGEVHLQHNGQERTLTTAPGSAHNLTTLGWYSDVTHEVKPVESGFRLALTYNLVQDQTTPRQSAVALDETKARLDQSLRLWSETLPDLPFLLYPLSYQYTFASLSLSALKGQDAAKGQLIDQSACHNGMFWFLGQLTRQKTFQTWNESAEVEYMIENIVTPNGLSLDWRLFEVDETCLLPAAEELYERRRPDSVDEEEYTGNASTPASKRYHNSVLILMRKEEAVSQFLEQSYVGTNAMLAFFELLHNDFKMVEDESSMQLMIHASKGMMDKVTQKINGHNRFLMKWENRTLAHQSQLQDECSTIFLSAGEFCYRNGYNDIIQDALKETMKAWKWFSSSSMISIVKAAVQREALTRGVSPVSVWCQWLAIPPPPNPTFEYIYDVHQTLEEVQKSLLPQDQPAFTVWATVYLTEQVGSIKLYSNRHIGELLQVMLKIPVKVYQESILPNLLLYLDRLQAFYLFKQLDTWPGLEHVVKITYGAILNKDPAIVTLLLEDFQDNTQKGRGLQKLASQQLNAQKEILVRHFLDVLGYALALGLDDDARALLVRGLPELPAPGSGQWSTWNRLIDLNENLLGRVEAYDAKLHEALRPYIVSTLRGTTEWLMAQRPVRPKDWKQTGHELKPECDPKWCTLLHQFLISPSHSVCKFKCNQYTREHIRRSLGERYYVFDREKNQPGPYTLIVNKTSNEFQQLNGVWESNIRLLQMHLHALRFGPAGKTVFGDEIGKFDDTDRMLLATGVHPLQPVGPRPLGNASALTQNLEPRGVLDEHVAKKRRTEVIDLT</sequence>
<evidence type="ECO:0000313" key="3">
    <source>
        <dbReference type="Proteomes" id="UP000799764"/>
    </source>
</evidence>
<reference evidence="2" key="1">
    <citation type="journal article" date="2020" name="Stud. Mycol.">
        <title>101 Dothideomycetes genomes: a test case for predicting lifestyles and emergence of pathogens.</title>
        <authorList>
            <person name="Haridas S."/>
            <person name="Albert R."/>
            <person name="Binder M."/>
            <person name="Bloem J."/>
            <person name="Labutti K."/>
            <person name="Salamov A."/>
            <person name="Andreopoulos B."/>
            <person name="Baker S."/>
            <person name="Barry K."/>
            <person name="Bills G."/>
            <person name="Bluhm B."/>
            <person name="Cannon C."/>
            <person name="Castanera R."/>
            <person name="Culley D."/>
            <person name="Daum C."/>
            <person name="Ezra D."/>
            <person name="Gonzalez J."/>
            <person name="Henrissat B."/>
            <person name="Kuo A."/>
            <person name="Liang C."/>
            <person name="Lipzen A."/>
            <person name="Lutzoni F."/>
            <person name="Magnuson J."/>
            <person name="Mondo S."/>
            <person name="Nolan M."/>
            <person name="Ohm R."/>
            <person name="Pangilinan J."/>
            <person name="Park H.-J."/>
            <person name="Ramirez L."/>
            <person name="Alfaro M."/>
            <person name="Sun H."/>
            <person name="Tritt A."/>
            <person name="Yoshinaga Y."/>
            <person name="Zwiers L.-H."/>
            <person name="Turgeon B."/>
            <person name="Goodwin S."/>
            <person name="Spatafora J."/>
            <person name="Crous P."/>
            <person name="Grigoriev I."/>
        </authorList>
    </citation>
    <scope>NUCLEOTIDE SEQUENCE</scope>
    <source>
        <strain evidence="2">CBS 690.94</strain>
    </source>
</reference>